<evidence type="ECO:0000259" key="5">
    <source>
        <dbReference type="Pfam" id="PF22780"/>
    </source>
</evidence>
<dbReference type="Gene3D" id="3.50.50.60">
    <property type="entry name" value="FAD/NAD(P)-binding domain"/>
    <property type="match status" value="1"/>
</dbReference>
<dbReference type="Gene3D" id="1.10.8.260">
    <property type="entry name" value="HI0933 insert domain-like"/>
    <property type="match status" value="1"/>
</dbReference>
<keyword evidence="7" id="KW-1185">Reference proteome</keyword>
<dbReference type="PANTHER" id="PTHR42887">
    <property type="entry name" value="OS12G0638800 PROTEIN"/>
    <property type="match status" value="1"/>
</dbReference>
<gene>
    <name evidence="6" type="ORF">NG895_16040</name>
</gene>
<dbReference type="Pfam" id="PF03486">
    <property type="entry name" value="HI0933_like"/>
    <property type="match status" value="1"/>
</dbReference>
<dbReference type="Proteomes" id="UP001155241">
    <property type="component" value="Unassembled WGS sequence"/>
</dbReference>
<dbReference type="PRINTS" id="PR00368">
    <property type="entry name" value="FADPNR"/>
</dbReference>
<comment type="caution">
    <text evidence="6">The sequence shown here is derived from an EMBL/GenBank/DDBJ whole genome shotgun (WGS) entry which is preliminary data.</text>
</comment>
<dbReference type="InterPro" id="IPR023166">
    <property type="entry name" value="BaiN-like_dom_sf"/>
</dbReference>
<dbReference type="InterPro" id="IPR057661">
    <property type="entry name" value="RsdA/BaiN/AoA(So)_Rossmann"/>
</dbReference>
<dbReference type="EMBL" id="JAMXLR010000055">
    <property type="protein sequence ID" value="MCO6045421.1"/>
    <property type="molecule type" value="Genomic_DNA"/>
</dbReference>
<dbReference type="NCBIfam" id="TIGR00275">
    <property type="entry name" value="aminoacetone oxidase family FAD-binding enzyme"/>
    <property type="match status" value="1"/>
</dbReference>
<feature type="domain" description="RsdA/BaiN/AoA(So)-like Rossmann fold-like" evidence="4">
    <location>
        <begin position="8"/>
        <end position="409"/>
    </location>
</feature>
<feature type="domain" description="RsdA/BaiN/AoA(So)-like insert" evidence="5">
    <location>
        <begin position="195"/>
        <end position="356"/>
    </location>
</feature>
<dbReference type="AlphaFoldDB" id="A0A9X2FI04"/>
<evidence type="ECO:0000256" key="1">
    <source>
        <dbReference type="ARBA" id="ARBA00001974"/>
    </source>
</evidence>
<dbReference type="Gene3D" id="2.40.30.10">
    <property type="entry name" value="Translation factors"/>
    <property type="match status" value="1"/>
</dbReference>
<dbReference type="InterPro" id="IPR036188">
    <property type="entry name" value="FAD/NAD-bd_sf"/>
</dbReference>
<keyword evidence="3" id="KW-0274">FAD</keyword>
<protein>
    <submittedName>
        <fullName evidence="6">NAD(P)/FAD-dependent oxidoreductase</fullName>
    </submittedName>
</protein>
<dbReference type="SUPFAM" id="SSF160996">
    <property type="entry name" value="HI0933 insert domain-like"/>
    <property type="match status" value="1"/>
</dbReference>
<dbReference type="PRINTS" id="PR00411">
    <property type="entry name" value="PNDRDTASEI"/>
</dbReference>
<organism evidence="6 7">
    <name type="scientific">Aeoliella straminimaris</name>
    <dbReference type="NCBI Taxonomy" id="2954799"/>
    <lineage>
        <taxon>Bacteria</taxon>
        <taxon>Pseudomonadati</taxon>
        <taxon>Planctomycetota</taxon>
        <taxon>Planctomycetia</taxon>
        <taxon>Pirellulales</taxon>
        <taxon>Lacipirellulaceae</taxon>
        <taxon>Aeoliella</taxon>
    </lineage>
</organism>
<dbReference type="InterPro" id="IPR055178">
    <property type="entry name" value="RsdA/BaiN/AoA(So)-like_dom"/>
</dbReference>
<dbReference type="PANTHER" id="PTHR42887:SF2">
    <property type="entry name" value="OS12G0638800 PROTEIN"/>
    <property type="match status" value="1"/>
</dbReference>
<evidence type="ECO:0000313" key="7">
    <source>
        <dbReference type="Proteomes" id="UP001155241"/>
    </source>
</evidence>
<comment type="cofactor">
    <cofactor evidence="1">
        <name>FAD</name>
        <dbReference type="ChEBI" id="CHEBI:57692"/>
    </cofactor>
</comment>
<dbReference type="RefSeq" id="WP_252853535.1">
    <property type="nucleotide sequence ID" value="NZ_JAMXLR010000055.1"/>
</dbReference>
<sequence>MKSDAANEVIVVGAGAAGLMAAIRAAERGKRVLLLEKNTKPGVKILMSGGTRCNLTHAADRRTLTDAFPRHQARFLRSPLAALGPEELVDRFHVEGLATKVESTGKVFPTSNRALDVQRTLLGMFQRAGAKLVLGVAVTGIEPAVDGFVVSTDADEYHCRSVVLATGGQSYPGCGTTGDGYAWAKSLGHSIVPPRPALVPLKTTDDWAHELSGLTLPDVGVSITKPGERKPLAARRGSLLFTHIGLSGPVAMDLSREVTAHARSAGLQVVCDFLPDRTQEQLLDELRQLSGRRVIRGLVAEWLPTRLADALVVQAGVPLDRVAAELSKAERQSLIDQIKRSKFDVNGTLGFAKAEVTAGGVSLSEVDSRDMQSKCTPGLYLVGEVLDIDGPIGGYNFQAAFSTGWLAGDSV</sequence>
<evidence type="ECO:0000256" key="2">
    <source>
        <dbReference type="ARBA" id="ARBA00022630"/>
    </source>
</evidence>
<dbReference type="SUPFAM" id="SSF51905">
    <property type="entry name" value="FAD/NAD(P)-binding domain"/>
    <property type="match status" value="1"/>
</dbReference>
<name>A0A9X2FI04_9BACT</name>
<proteinExistence type="predicted"/>
<dbReference type="Pfam" id="PF22780">
    <property type="entry name" value="HI0933_like_1st"/>
    <property type="match status" value="1"/>
</dbReference>
<dbReference type="InterPro" id="IPR004792">
    <property type="entry name" value="BaiN-like"/>
</dbReference>
<evidence type="ECO:0000256" key="3">
    <source>
        <dbReference type="ARBA" id="ARBA00022827"/>
    </source>
</evidence>
<evidence type="ECO:0000313" key="6">
    <source>
        <dbReference type="EMBL" id="MCO6045421.1"/>
    </source>
</evidence>
<reference evidence="6" key="1">
    <citation type="submission" date="2022-06" db="EMBL/GenBank/DDBJ databases">
        <title>Aeoliella straminimaris, a novel planctomycete from sediments.</title>
        <authorList>
            <person name="Vitorino I.R."/>
            <person name="Lage O.M."/>
        </authorList>
    </citation>
    <scope>NUCLEOTIDE SEQUENCE</scope>
    <source>
        <strain evidence="6">ICT_H6.2</strain>
    </source>
</reference>
<accession>A0A9X2FI04</accession>
<keyword evidence="2" id="KW-0285">Flavoprotein</keyword>
<evidence type="ECO:0000259" key="4">
    <source>
        <dbReference type="Pfam" id="PF03486"/>
    </source>
</evidence>